<dbReference type="EMBL" id="BAAAQD010000038">
    <property type="protein sequence ID" value="GAA1567385.1"/>
    <property type="molecule type" value="Genomic_DNA"/>
</dbReference>
<dbReference type="Proteomes" id="UP001501470">
    <property type="component" value="Unassembled WGS sequence"/>
</dbReference>
<name>A0ABP4NV68_9ACTN</name>
<keyword evidence="2" id="KW-1185">Reference proteome</keyword>
<evidence type="ECO:0000313" key="1">
    <source>
        <dbReference type="EMBL" id="GAA1567385.1"/>
    </source>
</evidence>
<gene>
    <name evidence="1" type="ORF">GCM10009827_106390</name>
</gene>
<proteinExistence type="predicted"/>
<protein>
    <submittedName>
        <fullName evidence="1">Uncharacterized protein</fullName>
    </submittedName>
</protein>
<dbReference type="RefSeq" id="WP_344513430.1">
    <property type="nucleotide sequence ID" value="NZ_BAAAQD010000038.1"/>
</dbReference>
<sequence length="151" mass="15973">MTVYQIERRLTNAQRERLAALADVLIAAGAGLPSASQAKVHEKWVDRALSARPDLFDGLVAALDGDDDPALAVDRLKKAQPALFDTLSFVVAGSYLMNPAVTKALGLPGNAPKPKPALPDEADHYLSGGALDPVIARGPIYRPTPDAQPRA</sequence>
<comment type="caution">
    <text evidence="1">The sequence shown here is derived from an EMBL/GenBank/DDBJ whole genome shotgun (WGS) entry which is preliminary data.</text>
</comment>
<organism evidence="1 2">
    <name type="scientific">Dactylosporangium maewongense</name>
    <dbReference type="NCBI Taxonomy" id="634393"/>
    <lineage>
        <taxon>Bacteria</taxon>
        <taxon>Bacillati</taxon>
        <taxon>Actinomycetota</taxon>
        <taxon>Actinomycetes</taxon>
        <taxon>Micromonosporales</taxon>
        <taxon>Micromonosporaceae</taxon>
        <taxon>Dactylosporangium</taxon>
    </lineage>
</organism>
<reference evidence="2" key="1">
    <citation type="journal article" date="2019" name="Int. J. Syst. Evol. Microbiol.">
        <title>The Global Catalogue of Microorganisms (GCM) 10K type strain sequencing project: providing services to taxonomists for standard genome sequencing and annotation.</title>
        <authorList>
            <consortium name="The Broad Institute Genomics Platform"/>
            <consortium name="The Broad Institute Genome Sequencing Center for Infectious Disease"/>
            <person name="Wu L."/>
            <person name="Ma J."/>
        </authorList>
    </citation>
    <scope>NUCLEOTIDE SEQUENCE [LARGE SCALE GENOMIC DNA]</scope>
    <source>
        <strain evidence="2">JCM 15933</strain>
    </source>
</reference>
<accession>A0ABP4NV68</accession>
<evidence type="ECO:0000313" key="2">
    <source>
        <dbReference type="Proteomes" id="UP001501470"/>
    </source>
</evidence>